<dbReference type="Proteomes" id="UP001202328">
    <property type="component" value="Unassembled WGS sequence"/>
</dbReference>
<keyword evidence="2" id="KW-1133">Transmembrane helix</keyword>
<evidence type="ECO:0000313" key="4">
    <source>
        <dbReference type="Proteomes" id="UP001202328"/>
    </source>
</evidence>
<evidence type="ECO:0000256" key="1">
    <source>
        <dbReference type="SAM" id="MobiDB-lite"/>
    </source>
</evidence>
<sequence>MKTPIQTPRKQRNPRNSSTPPVKRTANLLHSESKDIVSPSPMMISPVPEETKVTSSDGESSMQSVEILDSYFLVTPTADENLVFDTDSSLSALSDEITSCTMNPAQAKSSPLSASSEITSYTVNSSQAKSDESEISTTTEISKNLELPDDSTLAASFEVINSSVNVSPNEFAESKAISSHSKKKTENKDAEEMMMIDLLKRSGIDLNRLKSLLKIGGTNLNDDLSEFMCVKARVGIFYFVIWIGLALVILLSSSSGVSISLTPPPT</sequence>
<dbReference type="EMBL" id="JAJJMB010005286">
    <property type="protein sequence ID" value="KAI3939992.1"/>
    <property type="molecule type" value="Genomic_DNA"/>
</dbReference>
<feature type="transmembrane region" description="Helical" evidence="2">
    <location>
        <begin position="236"/>
        <end position="261"/>
    </location>
</feature>
<comment type="caution">
    <text evidence="3">The sequence shown here is derived from an EMBL/GenBank/DDBJ whole genome shotgun (WGS) entry which is preliminary data.</text>
</comment>
<protein>
    <submittedName>
        <fullName evidence="3">Uncharacterized protein</fullName>
    </submittedName>
</protein>
<accession>A0AAD4T7Z6</accession>
<reference evidence="3" key="1">
    <citation type="submission" date="2022-04" db="EMBL/GenBank/DDBJ databases">
        <title>A functionally conserved STORR gene fusion in Papaver species that diverged 16.8 million years ago.</title>
        <authorList>
            <person name="Catania T."/>
        </authorList>
    </citation>
    <scope>NUCLEOTIDE SEQUENCE</scope>
    <source>
        <strain evidence="3">S-188037</strain>
    </source>
</reference>
<feature type="compositionally biased region" description="Polar residues" evidence="1">
    <location>
        <begin position="1"/>
        <end position="20"/>
    </location>
</feature>
<evidence type="ECO:0000313" key="3">
    <source>
        <dbReference type="EMBL" id="KAI3939992.1"/>
    </source>
</evidence>
<dbReference type="AlphaFoldDB" id="A0AAD4T7Z6"/>
<organism evidence="3 4">
    <name type="scientific">Papaver atlanticum</name>
    <dbReference type="NCBI Taxonomy" id="357466"/>
    <lineage>
        <taxon>Eukaryota</taxon>
        <taxon>Viridiplantae</taxon>
        <taxon>Streptophyta</taxon>
        <taxon>Embryophyta</taxon>
        <taxon>Tracheophyta</taxon>
        <taxon>Spermatophyta</taxon>
        <taxon>Magnoliopsida</taxon>
        <taxon>Ranunculales</taxon>
        <taxon>Papaveraceae</taxon>
        <taxon>Papaveroideae</taxon>
        <taxon>Papaver</taxon>
    </lineage>
</organism>
<keyword evidence="4" id="KW-1185">Reference proteome</keyword>
<evidence type="ECO:0000256" key="2">
    <source>
        <dbReference type="SAM" id="Phobius"/>
    </source>
</evidence>
<keyword evidence="2" id="KW-0472">Membrane</keyword>
<feature type="compositionally biased region" description="Low complexity" evidence="1">
    <location>
        <begin position="36"/>
        <end position="48"/>
    </location>
</feature>
<keyword evidence="2" id="KW-0812">Transmembrane</keyword>
<feature type="region of interest" description="Disordered" evidence="1">
    <location>
        <begin position="1"/>
        <end position="61"/>
    </location>
</feature>
<gene>
    <name evidence="3" type="ORF">MKW98_029768</name>
</gene>
<proteinExistence type="predicted"/>
<name>A0AAD4T7Z6_9MAGN</name>